<gene>
    <name evidence="7" type="ORF">G6Z83_02095</name>
</gene>
<keyword evidence="5" id="KW-0574">Periplasm</keyword>
<dbReference type="AlphaFoldDB" id="A0A6G7B7R5"/>
<dbReference type="EMBL" id="CP049228">
    <property type="protein sequence ID" value="QIH23533.1"/>
    <property type="molecule type" value="Genomic_DNA"/>
</dbReference>
<dbReference type="SUPFAM" id="SSF53850">
    <property type="entry name" value="Periplasmic binding protein-like II"/>
    <property type="match status" value="1"/>
</dbReference>
<evidence type="ECO:0000313" key="7">
    <source>
        <dbReference type="EMBL" id="QIH23533.1"/>
    </source>
</evidence>
<dbReference type="Proteomes" id="UP000501676">
    <property type="component" value="Chromosome"/>
</dbReference>
<keyword evidence="3" id="KW-0813">Transport</keyword>
<evidence type="ECO:0000256" key="1">
    <source>
        <dbReference type="ARBA" id="ARBA00004196"/>
    </source>
</evidence>
<feature type="chain" id="PRO_5039555538" evidence="6">
    <location>
        <begin position="23"/>
        <end position="429"/>
    </location>
</feature>
<dbReference type="GO" id="GO:0030313">
    <property type="term" value="C:cell envelope"/>
    <property type="evidence" value="ECO:0007669"/>
    <property type="project" value="UniProtKB-SubCell"/>
</dbReference>
<evidence type="ECO:0000313" key="8">
    <source>
        <dbReference type="Proteomes" id="UP000501676"/>
    </source>
</evidence>
<dbReference type="PROSITE" id="PS51257">
    <property type="entry name" value="PROKAR_LIPOPROTEIN"/>
    <property type="match status" value="1"/>
</dbReference>
<dbReference type="PANTHER" id="PTHR43649:SF31">
    <property type="entry name" value="SN-GLYCEROL-3-PHOSPHATE-BINDING PERIPLASMIC PROTEIN UGPB"/>
    <property type="match status" value="1"/>
</dbReference>
<comment type="similarity">
    <text evidence="2">Belongs to the bacterial solute-binding protein 1 family.</text>
</comment>
<dbReference type="Pfam" id="PF13416">
    <property type="entry name" value="SBP_bac_8"/>
    <property type="match status" value="1"/>
</dbReference>
<dbReference type="RefSeq" id="WP_164798661.1">
    <property type="nucleotide sequence ID" value="NZ_CP049223.1"/>
</dbReference>
<organism evidence="7 8">
    <name type="scientific">Lactobacillus iners</name>
    <dbReference type="NCBI Taxonomy" id="147802"/>
    <lineage>
        <taxon>Bacteria</taxon>
        <taxon>Bacillati</taxon>
        <taxon>Bacillota</taxon>
        <taxon>Bacilli</taxon>
        <taxon>Lactobacillales</taxon>
        <taxon>Lactobacillaceae</taxon>
        <taxon>Lactobacillus</taxon>
    </lineage>
</organism>
<dbReference type="InterPro" id="IPR006059">
    <property type="entry name" value="SBP"/>
</dbReference>
<protein>
    <submittedName>
        <fullName evidence="7">Extracellular solute-binding protein</fullName>
    </submittedName>
</protein>
<dbReference type="InterPro" id="IPR006061">
    <property type="entry name" value="SBP_1_CS"/>
</dbReference>
<keyword evidence="4 6" id="KW-0732">Signal</keyword>
<evidence type="ECO:0000256" key="5">
    <source>
        <dbReference type="ARBA" id="ARBA00022764"/>
    </source>
</evidence>
<comment type="subcellular location">
    <subcellularLocation>
        <location evidence="1">Cell envelope</location>
    </subcellularLocation>
</comment>
<evidence type="ECO:0000256" key="2">
    <source>
        <dbReference type="ARBA" id="ARBA00008520"/>
    </source>
</evidence>
<dbReference type="InterPro" id="IPR050490">
    <property type="entry name" value="Bact_solute-bd_prot1"/>
</dbReference>
<accession>A0A6G7B7R5</accession>
<name>A0A6G7B7R5_9LACO</name>
<feature type="signal peptide" evidence="6">
    <location>
        <begin position="1"/>
        <end position="22"/>
    </location>
</feature>
<sequence length="429" mass="47163">MKFTKKLATLAVTALAVVSLTACSNKSSNSSAKIPTKISKKTTVVFWHGMVGGQEKALKNMAKEFEAKNPKIHIKLENQGKYSDLQAKINSTLQSPKNLPTISQAYPGWLLVAAQAKKLVDMKPYITNSKIGWGSVTKSDIRADLLKGAQIKGVQYGIPFNKSIEVLIYNKDLLKKYGVKVPKNMAELKKAAKVIYKKSDHKVVGAGFDSLSNYYALGMKEKGHDFNNKIDFTSSDSKSIIDFYANGIKDGYFQTAGSAGYLSGDFSNQKLAMYVGSSAGECFVKMGVGKKFEYGVAPRPSEYNIAQGTDIYMFDSASADQKAAAFMFIKFLLTKENQLAWADKTGYIPVTNTVISSEAYKESKKTKMPPILTKAMANLYSVPVVKNSNAAYAAVNTELQAVFAQAKKHKDWSENIKKGQHKIDSAWKQ</sequence>
<dbReference type="PANTHER" id="PTHR43649">
    <property type="entry name" value="ARABINOSE-BINDING PROTEIN-RELATED"/>
    <property type="match status" value="1"/>
</dbReference>
<evidence type="ECO:0000256" key="3">
    <source>
        <dbReference type="ARBA" id="ARBA00022448"/>
    </source>
</evidence>
<proteinExistence type="inferred from homology"/>
<evidence type="ECO:0000256" key="6">
    <source>
        <dbReference type="SAM" id="SignalP"/>
    </source>
</evidence>
<reference evidence="7 8" key="1">
    <citation type="submission" date="2020-02" db="EMBL/GenBank/DDBJ databases">
        <title>Complete genome sequences of six Lactobacillus iners strains isolated from the human vagina.</title>
        <authorList>
            <person name="France M.T."/>
            <person name="Rutt L."/>
            <person name="Narina S."/>
            <person name="Arbaugh S."/>
            <person name="Humphrys M.S."/>
            <person name="Ma B."/>
            <person name="Hayward M.R."/>
            <person name="Relman D."/>
            <person name="Kwon D.S."/>
            <person name="Ravel J."/>
        </authorList>
    </citation>
    <scope>NUCLEOTIDE SEQUENCE [LARGE SCALE GENOMIC DNA]</scope>
    <source>
        <strain evidence="7 8">C0210C1</strain>
    </source>
</reference>
<dbReference type="Gene3D" id="3.40.190.10">
    <property type="entry name" value="Periplasmic binding protein-like II"/>
    <property type="match status" value="1"/>
</dbReference>
<evidence type="ECO:0000256" key="4">
    <source>
        <dbReference type="ARBA" id="ARBA00022729"/>
    </source>
</evidence>
<dbReference type="PROSITE" id="PS01037">
    <property type="entry name" value="SBP_BACTERIAL_1"/>
    <property type="match status" value="1"/>
</dbReference>
<dbReference type="GO" id="GO:0055085">
    <property type="term" value="P:transmembrane transport"/>
    <property type="evidence" value="ECO:0007669"/>
    <property type="project" value="InterPro"/>
</dbReference>